<evidence type="ECO:0000313" key="1">
    <source>
        <dbReference type="EMBL" id="RNA42957.1"/>
    </source>
</evidence>
<comment type="caution">
    <text evidence="1">The sequence shown here is derived from an EMBL/GenBank/DDBJ whole genome shotgun (WGS) entry which is preliminary data.</text>
</comment>
<sequence>MNYKVLRDIHVFSMSKSVLCFAFNSNFTKKIQICYLQQTNCGAILYLALLWLNSSTTKRLNE</sequence>
<organism evidence="1 2">
    <name type="scientific">Brachionus plicatilis</name>
    <name type="common">Marine rotifer</name>
    <name type="synonym">Brachionus muelleri</name>
    <dbReference type="NCBI Taxonomy" id="10195"/>
    <lineage>
        <taxon>Eukaryota</taxon>
        <taxon>Metazoa</taxon>
        <taxon>Spiralia</taxon>
        <taxon>Gnathifera</taxon>
        <taxon>Rotifera</taxon>
        <taxon>Eurotatoria</taxon>
        <taxon>Monogononta</taxon>
        <taxon>Pseudotrocha</taxon>
        <taxon>Ploima</taxon>
        <taxon>Brachionidae</taxon>
        <taxon>Brachionus</taxon>
    </lineage>
</organism>
<dbReference type="Proteomes" id="UP000276133">
    <property type="component" value="Unassembled WGS sequence"/>
</dbReference>
<keyword evidence="2" id="KW-1185">Reference proteome</keyword>
<name>A0A3M7T4U6_BRAPC</name>
<evidence type="ECO:0000313" key="2">
    <source>
        <dbReference type="Proteomes" id="UP000276133"/>
    </source>
</evidence>
<dbReference type="EMBL" id="REGN01000294">
    <property type="protein sequence ID" value="RNA42957.1"/>
    <property type="molecule type" value="Genomic_DNA"/>
</dbReference>
<accession>A0A3M7T4U6</accession>
<protein>
    <submittedName>
        <fullName evidence="1">Uncharacterized protein</fullName>
    </submittedName>
</protein>
<reference evidence="1 2" key="1">
    <citation type="journal article" date="2018" name="Sci. Rep.">
        <title>Genomic signatures of local adaptation to the degree of environmental predictability in rotifers.</title>
        <authorList>
            <person name="Franch-Gras L."/>
            <person name="Hahn C."/>
            <person name="Garcia-Roger E.M."/>
            <person name="Carmona M.J."/>
            <person name="Serra M."/>
            <person name="Gomez A."/>
        </authorList>
    </citation>
    <scope>NUCLEOTIDE SEQUENCE [LARGE SCALE GENOMIC DNA]</scope>
    <source>
        <strain evidence="1">HYR1</strain>
    </source>
</reference>
<proteinExistence type="predicted"/>
<gene>
    <name evidence="1" type="ORF">BpHYR1_007829</name>
</gene>
<dbReference type="AlphaFoldDB" id="A0A3M7T4U6"/>